<dbReference type="WBParaSite" id="BXY_0856400.1">
    <property type="protein sequence ID" value="BXY_0856400.1"/>
    <property type="gene ID" value="BXY_0856400"/>
</dbReference>
<dbReference type="Gene3D" id="1.20.1070.10">
    <property type="entry name" value="Rhodopsin 7-helix transmembrane proteins"/>
    <property type="match status" value="1"/>
</dbReference>
<evidence type="ECO:0000313" key="3">
    <source>
        <dbReference type="WBParaSite" id="BXY_0856400.1"/>
    </source>
</evidence>
<evidence type="ECO:0000313" key="2">
    <source>
        <dbReference type="Proteomes" id="UP000095284"/>
    </source>
</evidence>
<dbReference type="AlphaFoldDB" id="A0A1I7S6C7"/>
<feature type="transmembrane region" description="Helical" evidence="1">
    <location>
        <begin position="79"/>
        <end position="103"/>
    </location>
</feature>
<sequence length="370" mass="42640">MGMSRRFSSVPILKKVLPRVELLPSSGGVVASNGIVGRNPTAHREMEALIFEPDEFAKVYNCNLYDTELHPREERRLRLVGLICLLIGIVSVVLYLACIYAMTKKELIRLPAFKLMIYMAFFHMHGCLSAGFFMAFMFYDGTVFCEHPTIDFIGGELGTAFWIGSMVTSTILSFNRCCAMYDQTLAYFFFSGNRVYLWMILPGVLCYYGFLFEPPVLYSGIGKSWYFNPHYHYIDEVKYEYVNQLHTFNNIFTVSVQVVLTITFAVLYFDRVKSRKSQMTRNDKLMCLQVFLIGLFEMCAGTSFLVQQHVELDFAMSLFASFSWFGSQAIAPYIYLTFNRTVRTIVVRKFLPCWGRKNNVNEMPSTTHEP</sequence>
<accession>A0A1I7S6C7</accession>
<keyword evidence="1" id="KW-1133">Transmembrane helix</keyword>
<dbReference type="InterPro" id="IPR019425">
    <property type="entry name" value="7TM_GPCR_serpentine_rcpt_Srt"/>
</dbReference>
<feature type="transmembrane region" description="Helical" evidence="1">
    <location>
        <begin position="185"/>
        <end position="210"/>
    </location>
</feature>
<dbReference type="Proteomes" id="UP000095284">
    <property type="component" value="Unplaced"/>
</dbReference>
<feature type="transmembrane region" description="Helical" evidence="1">
    <location>
        <begin position="251"/>
        <end position="269"/>
    </location>
</feature>
<protein>
    <recommendedName>
        <fullName evidence="4">7TM_GPCR_Srx domain-containing protein</fullName>
    </recommendedName>
</protein>
<proteinExistence type="predicted"/>
<reference evidence="3" key="1">
    <citation type="submission" date="2016-11" db="UniProtKB">
        <authorList>
            <consortium name="WormBaseParasite"/>
        </authorList>
    </citation>
    <scope>IDENTIFICATION</scope>
</reference>
<feature type="transmembrane region" description="Helical" evidence="1">
    <location>
        <begin position="314"/>
        <end position="336"/>
    </location>
</feature>
<keyword evidence="1" id="KW-0472">Membrane</keyword>
<dbReference type="Pfam" id="PF10321">
    <property type="entry name" value="7TM_GPCR_Srt"/>
    <property type="match status" value="1"/>
</dbReference>
<evidence type="ECO:0008006" key="4">
    <source>
        <dbReference type="Google" id="ProtNLM"/>
    </source>
</evidence>
<keyword evidence="1" id="KW-0812">Transmembrane</keyword>
<organism evidence="2 3">
    <name type="scientific">Bursaphelenchus xylophilus</name>
    <name type="common">Pinewood nematode worm</name>
    <name type="synonym">Aphelenchoides xylophilus</name>
    <dbReference type="NCBI Taxonomy" id="6326"/>
    <lineage>
        <taxon>Eukaryota</taxon>
        <taxon>Metazoa</taxon>
        <taxon>Ecdysozoa</taxon>
        <taxon>Nematoda</taxon>
        <taxon>Chromadorea</taxon>
        <taxon>Rhabditida</taxon>
        <taxon>Tylenchina</taxon>
        <taxon>Tylenchomorpha</taxon>
        <taxon>Aphelenchoidea</taxon>
        <taxon>Aphelenchoididae</taxon>
        <taxon>Bursaphelenchus</taxon>
    </lineage>
</organism>
<feature type="transmembrane region" description="Helical" evidence="1">
    <location>
        <begin position="159"/>
        <end position="178"/>
    </location>
</feature>
<dbReference type="PANTHER" id="PTHR23021">
    <property type="entry name" value="SERPENTINE RECEPTOR, CLASS T"/>
    <property type="match status" value="1"/>
</dbReference>
<feature type="transmembrane region" description="Helical" evidence="1">
    <location>
        <begin position="290"/>
        <end position="308"/>
    </location>
</feature>
<dbReference type="PANTHER" id="PTHR23021:SF11">
    <property type="entry name" value="SERPENTINE RECEPTOR, CLASS T"/>
    <property type="match status" value="1"/>
</dbReference>
<feature type="transmembrane region" description="Helical" evidence="1">
    <location>
        <begin position="115"/>
        <end position="139"/>
    </location>
</feature>
<dbReference type="SUPFAM" id="SSF81321">
    <property type="entry name" value="Family A G protein-coupled receptor-like"/>
    <property type="match status" value="1"/>
</dbReference>
<name>A0A1I7S6C7_BURXY</name>
<evidence type="ECO:0000256" key="1">
    <source>
        <dbReference type="SAM" id="Phobius"/>
    </source>
</evidence>